<accession>A0ABQ1L4B6</accession>
<comment type="caution">
    <text evidence="7">The sequence shown here is derived from an EMBL/GenBank/DDBJ whole genome shotgun (WGS) entry which is preliminary data.</text>
</comment>
<dbReference type="Pfam" id="PF03466">
    <property type="entry name" value="LysR_substrate"/>
    <property type="match status" value="1"/>
</dbReference>
<evidence type="ECO:0000256" key="4">
    <source>
        <dbReference type="ARBA" id="ARBA00023159"/>
    </source>
</evidence>
<dbReference type="RefSeq" id="WP_229747935.1">
    <property type="nucleotide sequence ID" value="NZ_BMFC01000016.1"/>
</dbReference>
<evidence type="ECO:0000256" key="1">
    <source>
        <dbReference type="ARBA" id="ARBA00009437"/>
    </source>
</evidence>
<dbReference type="InterPro" id="IPR000847">
    <property type="entry name" value="LysR_HTH_N"/>
</dbReference>
<feature type="domain" description="HTH lysR-type" evidence="6">
    <location>
        <begin position="13"/>
        <end position="70"/>
    </location>
</feature>
<protein>
    <submittedName>
        <fullName evidence="7">LysR family transcriptional regulator</fullName>
    </submittedName>
</protein>
<sequence>MNELAVIKGGTMITLRQMSFLVAIAEEMNFTRAAARCHVTQPTLSAGLRELEARLGVKLVERTSRSLLLTEVGEGVIDEARKLLDGARRIETLAQAHLNPEEGDLRLGAIPTIGPYLLPRAIPEIRVTFPQLRVFMREEMTESLLEGVESGRLDLALIALPFETGALATAPLFSDGYHLATPASLPLDEARRDLDLLLLERGHCLQRHALAAVDASAFRRNAHFEATSLPTLIAMVGEGLGMTLLPDLAVRTGVAEGQGVRLTSLPDACPRRVALVWRRTTSRAEIFRKLGEVLRRCARGGMSVDADERELHAPAPTV</sequence>
<dbReference type="PANTHER" id="PTHR30346:SF26">
    <property type="entry name" value="HYDROGEN PEROXIDE-INDUCIBLE GENES ACTIVATOR"/>
    <property type="match status" value="1"/>
</dbReference>
<dbReference type="InterPro" id="IPR036388">
    <property type="entry name" value="WH-like_DNA-bd_sf"/>
</dbReference>
<evidence type="ECO:0000313" key="7">
    <source>
        <dbReference type="EMBL" id="GGC19267.1"/>
    </source>
</evidence>
<keyword evidence="8" id="KW-1185">Reference proteome</keyword>
<dbReference type="EMBL" id="BMFC01000016">
    <property type="protein sequence ID" value="GGC19267.1"/>
    <property type="molecule type" value="Genomic_DNA"/>
</dbReference>
<dbReference type="PANTHER" id="PTHR30346">
    <property type="entry name" value="TRANSCRIPTIONAL DUAL REGULATOR HCAR-RELATED"/>
    <property type="match status" value="1"/>
</dbReference>
<organism evidence="7 8">
    <name type="scientific">Marivita lacus</name>
    <dbReference type="NCBI Taxonomy" id="1323742"/>
    <lineage>
        <taxon>Bacteria</taxon>
        <taxon>Pseudomonadati</taxon>
        <taxon>Pseudomonadota</taxon>
        <taxon>Alphaproteobacteria</taxon>
        <taxon>Rhodobacterales</taxon>
        <taxon>Roseobacteraceae</taxon>
        <taxon>Marivita</taxon>
    </lineage>
</organism>
<dbReference type="Pfam" id="PF00126">
    <property type="entry name" value="HTH_1"/>
    <property type="match status" value="1"/>
</dbReference>
<comment type="similarity">
    <text evidence="1">Belongs to the LysR transcriptional regulatory family.</text>
</comment>
<dbReference type="Gene3D" id="3.40.190.10">
    <property type="entry name" value="Periplasmic binding protein-like II"/>
    <property type="match status" value="2"/>
</dbReference>
<evidence type="ECO:0000256" key="3">
    <source>
        <dbReference type="ARBA" id="ARBA00023125"/>
    </source>
</evidence>
<dbReference type="CDD" id="cd08411">
    <property type="entry name" value="PBP2_OxyR"/>
    <property type="match status" value="1"/>
</dbReference>
<keyword evidence="3" id="KW-0238">DNA-binding</keyword>
<evidence type="ECO:0000313" key="8">
    <source>
        <dbReference type="Proteomes" id="UP000645462"/>
    </source>
</evidence>
<evidence type="ECO:0000259" key="6">
    <source>
        <dbReference type="PROSITE" id="PS50931"/>
    </source>
</evidence>
<keyword evidence="4" id="KW-0010">Activator</keyword>
<dbReference type="SUPFAM" id="SSF53850">
    <property type="entry name" value="Periplasmic binding protein-like II"/>
    <property type="match status" value="1"/>
</dbReference>
<reference evidence="8" key="1">
    <citation type="journal article" date="2019" name="Int. J. Syst. Evol. Microbiol.">
        <title>The Global Catalogue of Microorganisms (GCM) 10K type strain sequencing project: providing services to taxonomists for standard genome sequencing and annotation.</title>
        <authorList>
            <consortium name="The Broad Institute Genomics Platform"/>
            <consortium name="The Broad Institute Genome Sequencing Center for Infectious Disease"/>
            <person name="Wu L."/>
            <person name="Ma J."/>
        </authorList>
    </citation>
    <scope>NUCLEOTIDE SEQUENCE [LARGE SCALE GENOMIC DNA]</scope>
    <source>
        <strain evidence="8">CGMCC 1.12478</strain>
    </source>
</reference>
<dbReference type="PROSITE" id="PS50931">
    <property type="entry name" value="HTH_LYSR"/>
    <property type="match status" value="1"/>
</dbReference>
<dbReference type="Proteomes" id="UP000645462">
    <property type="component" value="Unassembled WGS sequence"/>
</dbReference>
<keyword evidence="5" id="KW-0804">Transcription</keyword>
<evidence type="ECO:0000256" key="2">
    <source>
        <dbReference type="ARBA" id="ARBA00023015"/>
    </source>
</evidence>
<dbReference type="Gene3D" id="1.10.10.10">
    <property type="entry name" value="Winged helix-like DNA-binding domain superfamily/Winged helix DNA-binding domain"/>
    <property type="match status" value="1"/>
</dbReference>
<name>A0ABQ1L4B6_9RHOB</name>
<evidence type="ECO:0000256" key="5">
    <source>
        <dbReference type="ARBA" id="ARBA00023163"/>
    </source>
</evidence>
<gene>
    <name evidence="7" type="ORF">GCM10011363_39950</name>
</gene>
<dbReference type="PRINTS" id="PR00039">
    <property type="entry name" value="HTHLYSR"/>
</dbReference>
<dbReference type="SUPFAM" id="SSF46785">
    <property type="entry name" value="Winged helix' DNA-binding domain"/>
    <property type="match status" value="1"/>
</dbReference>
<dbReference type="InterPro" id="IPR005119">
    <property type="entry name" value="LysR_subst-bd"/>
</dbReference>
<keyword evidence="2" id="KW-0805">Transcription regulation</keyword>
<proteinExistence type="inferred from homology"/>
<dbReference type="InterPro" id="IPR036390">
    <property type="entry name" value="WH_DNA-bd_sf"/>
</dbReference>